<organism evidence="1 2">
    <name type="scientific">Vibrio xiamenensis</name>
    <dbReference type="NCBI Taxonomy" id="861298"/>
    <lineage>
        <taxon>Bacteria</taxon>
        <taxon>Pseudomonadati</taxon>
        <taxon>Pseudomonadota</taxon>
        <taxon>Gammaproteobacteria</taxon>
        <taxon>Vibrionales</taxon>
        <taxon>Vibrionaceae</taxon>
        <taxon>Vibrio</taxon>
    </lineage>
</organism>
<protein>
    <recommendedName>
        <fullName evidence="3">Glycosyl transferase family 2</fullName>
    </recommendedName>
</protein>
<dbReference type="RefSeq" id="WP_093273048.1">
    <property type="nucleotide sequence ID" value="NZ_FNDD01000010.1"/>
</dbReference>
<evidence type="ECO:0000313" key="2">
    <source>
        <dbReference type="Proteomes" id="UP000198854"/>
    </source>
</evidence>
<evidence type="ECO:0008006" key="3">
    <source>
        <dbReference type="Google" id="ProtNLM"/>
    </source>
</evidence>
<evidence type="ECO:0000313" key="1">
    <source>
        <dbReference type="EMBL" id="SDH19594.1"/>
    </source>
</evidence>
<dbReference type="InterPro" id="IPR029044">
    <property type="entry name" value="Nucleotide-diphossugar_trans"/>
</dbReference>
<dbReference type="CDD" id="cd00761">
    <property type="entry name" value="Glyco_tranf_GTA_type"/>
    <property type="match status" value="1"/>
</dbReference>
<dbReference type="OrthoDB" id="9801954at2"/>
<keyword evidence="2" id="KW-1185">Reference proteome</keyword>
<dbReference type="SUPFAM" id="SSF53448">
    <property type="entry name" value="Nucleotide-diphospho-sugar transferases"/>
    <property type="match status" value="1"/>
</dbReference>
<sequence length="266" mass="30917">MKKLLMMTTCIVNPENVSDLMRMVDSYDNSQSNYSHIVLVQTDYTGYEKEIEYVKQKADVIFTEPMVSLSRARNIMYEYAKKQGMLDEAEIIAFPDDDCWYPGQNLDKIYRMFEQDSQLDLFVCLSSESPSEFDDSMNPEPMAVKELINTATSNTMFVRKCALDNKEFFDEKLGIGSINNGGEDVDFVMRCFVNSRKSLYLRTAIVWHQEENMGDKPRYFQGGFKALKKNAFKHPMFAVFCFRKFLVGIYYMLKYGMSPKMFFSAS</sequence>
<name>A0A1G8AF49_9VIBR</name>
<gene>
    <name evidence="1" type="ORF">SAMN04488136_11089</name>
</gene>
<dbReference type="AlphaFoldDB" id="A0A1G8AF49"/>
<dbReference type="Proteomes" id="UP000198854">
    <property type="component" value="Unassembled WGS sequence"/>
</dbReference>
<proteinExistence type="predicted"/>
<dbReference type="Gene3D" id="3.90.550.10">
    <property type="entry name" value="Spore Coat Polysaccharide Biosynthesis Protein SpsA, Chain A"/>
    <property type="match status" value="1"/>
</dbReference>
<dbReference type="EMBL" id="FNDD01000010">
    <property type="protein sequence ID" value="SDH19594.1"/>
    <property type="molecule type" value="Genomic_DNA"/>
</dbReference>
<reference evidence="1 2" key="1">
    <citation type="submission" date="2016-10" db="EMBL/GenBank/DDBJ databases">
        <authorList>
            <person name="de Groot N.N."/>
        </authorList>
    </citation>
    <scope>NUCLEOTIDE SEQUENCE [LARGE SCALE GENOMIC DNA]</scope>
    <source>
        <strain evidence="1 2">CGMCC 1.10228</strain>
    </source>
</reference>
<dbReference type="STRING" id="861298.SAMN04488136_11089"/>
<accession>A0A1G8AF49</accession>